<name>A0A7C9I100_9DEIO</name>
<proteinExistence type="predicted"/>
<dbReference type="AlphaFoldDB" id="A0A7C9I100"/>
<sequence length="65" mass="7229">MVPVDLLPEALARSARIAHHTQQGQIHSALLNDDAQVSFSDLADLLEQAWHRHSLGQSSHAPRRQ</sequence>
<gene>
    <name evidence="1" type="ORF">GO986_17455</name>
</gene>
<dbReference type="EMBL" id="WQLB01000029">
    <property type="protein sequence ID" value="MVN88528.1"/>
    <property type="molecule type" value="Genomic_DNA"/>
</dbReference>
<organism evidence="1 2">
    <name type="scientific">Deinococcus arboris</name>
    <dbReference type="NCBI Taxonomy" id="2682977"/>
    <lineage>
        <taxon>Bacteria</taxon>
        <taxon>Thermotogati</taxon>
        <taxon>Deinococcota</taxon>
        <taxon>Deinococci</taxon>
        <taxon>Deinococcales</taxon>
        <taxon>Deinococcaceae</taxon>
        <taxon>Deinococcus</taxon>
    </lineage>
</organism>
<evidence type="ECO:0000313" key="1">
    <source>
        <dbReference type="EMBL" id="MVN88528.1"/>
    </source>
</evidence>
<accession>A0A7C9I100</accession>
<evidence type="ECO:0000313" key="2">
    <source>
        <dbReference type="Proteomes" id="UP000483286"/>
    </source>
</evidence>
<keyword evidence="2" id="KW-1185">Reference proteome</keyword>
<dbReference type="Proteomes" id="UP000483286">
    <property type="component" value="Unassembled WGS sequence"/>
</dbReference>
<comment type="caution">
    <text evidence="1">The sequence shown here is derived from an EMBL/GenBank/DDBJ whole genome shotgun (WGS) entry which is preliminary data.</text>
</comment>
<reference evidence="1 2" key="1">
    <citation type="submission" date="2019-12" db="EMBL/GenBank/DDBJ databases">
        <title>Deinococcus sp. HMF7620 Genome sequencing and assembly.</title>
        <authorList>
            <person name="Kang H."/>
            <person name="Kim H."/>
            <person name="Joh K."/>
        </authorList>
    </citation>
    <scope>NUCLEOTIDE SEQUENCE [LARGE SCALE GENOMIC DNA]</scope>
    <source>
        <strain evidence="1 2">HMF7620</strain>
    </source>
</reference>
<protein>
    <submittedName>
        <fullName evidence="1">Uncharacterized protein</fullName>
    </submittedName>
</protein>
<dbReference type="RefSeq" id="WP_157460588.1">
    <property type="nucleotide sequence ID" value="NZ_WQLB01000029.1"/>
</dbReference>